<dbReference type="InterPro" id="IPR018062">
    <property type="entry name" value="HTH_AraC-typ_CS"/>
</dbReference>
<proteinExistence type="predicted"/>
<dbReference type="InterPro" id="IPR032783">
    <property type="entry name" value="AraC_lig"/>
</dbReference>
<dbReference type="EMBL" id="BAABGJ010000027">
    <property type="protein sequence ID" value="GAA4344310.1"/>
    <property type="molecule type" value="Genomic_DNA"/>
</dbReference>
<feature type="domain" description="HTH araC/xylS-type" evidence="4">
    <location>
        <begin position="229"/>
        <end position="327"/>
    </location>
</feature>
<evidence type="ECO:0000313" key="6">
    <source>
        <dbReference type="Proteomes" id="UP001500975"/>
    </source>
</evidence>
<dbReference type="PANTHER" id="PTHR46796:SF13">
    <property type="entry name" value="HTH-TYPE TRANSCRIPTIONAL ACTIVATOR RHAS"/>
    <property type="match status" value="1"/>
</dbReference>
<keyword evidence="2" id="KW-0238">DNA-binding</keyword>
<accession>A0ABP8HTR0</accession>
<evidence type="ECO:0000256" key="2">
    <source>
        <dbReference type="ARBA" id="ARBA00023125"/>
    </source>
</evidence>
<dbReference type="InterPro" id="IPR009057">
    <property type="entry name" value="Homeodomain-like_sf"/>
</dbReference>
<dbReference type="Gene3D" id="1.10.10.60">
    <property type="entry name" value="Homeodomain-like"/>
    <property type="match status" value="1"/>
</dbReference>
<dbReference type="InterPro" id="IPR018060">
    <property type="entry name" value="HTH_AraC"/>
</dbReference>
<keyword evidence="1" id="KW-0805">Transcription regulation</keyword>
<gene>
    <name evidence="5" type="ORF">GCM10023165_27330</name>
</gene>
<evidence type="ECO:0000256" key="1">
    <source>
        <dbReference type="ARBA" id="ARBA00023015"/>
    </source>
</evidence>
<dbReference type="RefSeq" id="WP_345538503.1">
    <property type="nucleotide sequence ID" value="NZ_BAABGJ010000027.1"/>
</dbReference>
<evidence type="ECO:0000256" key="3">
    <source>
        <dbReference type="ARBA" id="ARBA00023163"/>
    </source>
</evidence>
<evidence type="ECO:0000313" key="5">
    <source>
        <dbReference type="EMBL" id="GAA4344310.1"/>
    </source>
</evidence>
<comment type="caution">
    <text evidence="5">The sequence shown here is derived from an EMBL/GenBank/DDBJ whole genome shotgun (WGS) entry which is preliminary data.</text>
</comment>
<evidence type="ECO:0000259" key="4">
    <source>
        <dbReference type="PROSITE" id="PS01124"/>
    </source>
</evidence>
<dbReference type="Pfam" id="PF12852">
    <property type="entry name" value="Cupin_6"/>
    <property type="match status" value="1"/>
</dbReference>
<name>A0ABP8HTR0_9BURK</name>
<keyword evidence="6" id="KW-1185">Reference proteome</keyword>
<dbReference type="PANTHER" id="PTHR46796">
    <property type="entry name" value="HTH-TYPE TRANSCRIPTIONAL ACTIVATOR RHAS-RELATED"/>
    <property type="match status" value="1"/>
</dbReference>
<dbReference type="SMART" id="SM00342">
    <property type="entry name" value="HTH_ARAC"/>
    <property type="match status" value="1"/>
</dbReference>
<dbReference type="PROSITE" id="PS00041">
    <property type="entry name" value="HTH_ARAC_FAMILY_1"/>
    <property type="match status" value="1"/>
</dbReference>
<reference evidence="6" key="1">
    <citation type="journal article" date="2019" name="Int. J. Syst. Evol. Microbiol.">
        <title>The Global Catalogue of Microorganisms (GCM) 10K type strain sequencing project: providing services to taxonomists for standard genome sequencing and annotation.</title>
        <authorList>
            <consortium name="The Broad Institute Genomics Platform"/>
            <consortium name="The Broad Institute Genome Sequencing Center for Infectious Disease"/>
            <person name="Wu L."/>
            <person name="Ma J."/>
        </authorList>
    </citation>
    <scope>NUCLEOTIDE SEQUENCE [LARGE SCALE GENOMIC DNA]</scope>
    <source>
        <strain evidence="6">JCM 17804</strain>
    </source>
</reference>
<dbReference type="Proteomes" id="UP001500975">
    <property type="component" value="Unassembled WGS sequence"/>
</dbReference>
<protein>
    <submittedName>
        <fullName evidence="5">AraC family transcriptional regulator</fullName>
    </submittedName>
</protein>
<keyword evidence="3" id="KW-0804">Transcription</keyword>
<dbReference type="InterPro" id="IPR050204">
    <property type="entry name" value="AraC_XylS_family_regulators"/>
</dbReference>
<sequence length="335" mass="36289">MPIRDLSHPGAHEALVDTISVDPILSFNIRIGRDFAIRIDSRRRAPLYVFSGRPCRLEIPGLRASVKVEDGDIVFLPHGGAHRVSEGAHGAPSTFEDLLRREIGRRGRHYTLEVDATGEGDARGKAGLDETVVCGSFFWSHELATNPLFAQLPSLLHVRRADAAPTDFMPALTEMLQRLSSMRTGGRGVGMDQAVNTLLRQVVLNHLDAGAAPRAGARAAAPSRDARMSAALHAIHTRPRHPWTLEALAAECHLGRTAFAVRFQAQTGMGAMAYLAQWRVHLAARILRGERLTLDELAHRVGYASGANLARAYKRVMGHAPRAGGAEEGTPEAAA</sequence>
<dbReference type="SUPFAM" id="SSF46689">
    <property type="entry name" value="Homeodomain-like"/>
    <property type="match status" value="2"/>
</dbReference>
<organism evidence="5 6">
    <name type="scientific">Variovorax defluvii</name>
    <dbReference type="NCBI Taxonomy" id="913761"/>
    <lineage>
        <taxon>Bacteria</taxon>
        <taxon>Pseudomonadati</taxon>
        <taxon>Pseudomonadota</taxon>
        <taxon>Betaproteobacteria</taxon>
        <taxon>Burkholderiales</taxon>
        <taxon>Comamonadaceae</taxon>
        <taxon>Variovorax</taxon>
    </lineage>
</organism>
<dbReference type="Pfam" id="PF12833">
    <property type="entry name" value="HTH_18"/>
    <property type="match status" value="1"/>
</dbReference>
<dbReference type="PROSITE" id="PS01124">
    <property type="entry name" value="HTH_ARAC_FAMILY_2"/>
    <property type="match status" value="1"/>
</dbReference>